<keyword evidence="3" id="KW-0804">Transcription</keyword>
<evidence type="ECO:0000256" key="2">
    <source>
        <dbReference type="ARBA" id="ARBA00023125"/>
    </source>
</evidence>
<comment type="caution">
    <text evidence="5">The sequence shown here is derived from an EMBL/GenBank/DDBJ whole genome shotgun (WGS) entry which is preliminary data.</text>
</comment>
<dbReference type="InterPro" id="IPR018062">
    <property type="entry name" value="HTH_AraC-typ_CS"/>
</dbReference>
<keyword evidence="2" id="KW-0238">DNA-binding</keyword>
<evidence type="ECO:0000256" key="3">
    <source>
        <dbReference type="ARBA" id="ARBA00023163"/>
    </source>
</evidence>
<feature type="domain" description="HTH araC/xylS-type" evidence="4">
    <location>
        <begin position="234"/>
        <end position="332"/>
    </location>
</feature>
<dbReference type="GO" id="GO:0043565">
    <property type="term" value="F:sequence-specific DNA binding"/>
    <property type="evidence" value="ECO:0007669"/>
    <property type="project" value="InterPro"/>
</dbReference>
<evidence type="ECO:0000259" key="4">
    <source>
        <dbReference type="PROSITE" id="PS01124"/>
    </source>
</evidence>
<dbReference type="InterPro" id="IPR020449">
    <property type="entry name" value="Tscrpt_reg_AraC-type_HTH"/>
</dbReference>
<dbReference type="GO" id="GO:0003700">
    <property type="term" value="F:DNA-binding transcription factor activity"/>
    <property type="evidence" value="ECO:0007669"/>
    <property type="project" value="InterPro"/>
</dbReference>
<dbReference type="SUPFAM" id="SSF46689">
    <property type="entry name" value="Homeodomain-like"/>
    <property type="match status" value="2"/>
</dbReference>
<dbReference type="GO" id="GO:0009893">
    <property type="term" value="P:positive regulation of metabolic process"/>
    <property type="evidence" value="ECO:0007669"/>
    <property type="project" value="UniProtKB-ARBA"/>
</dbReference>
<name>V4QC38_STUCH</name>
<dbReference type="InterPro" id="IPR009057">
    <property type="entry name" value="Homeodomain-like_sf"/>
</dbReference>
<dbReference type="Proteomes" id="UP000017822">
    <property type="component" value="Unassembled WGS sequence"/>
</dbReference>
<sequence>MQSRQFEAQRRMNQADHIIRGDELPAMSRPGLRLPNEDDDRLLYGRVKWAQLRDGLSLHWSDCEELQDFVTENVVGPRVSFVLFLQGQSRVSYGDLSLTLGQSASQRAPEGVAVSMNEPVLFRRQARRGSHIRKLVVSLTPDWFEGRGEGVGSSDGAIRRFMDSHLTPRIWKPSARLLTLAEQMLNPPGYDTLLQGLYLESRALDIACEALISLGDGSASAEQSLRPQEYRRLQRLLALLDSGEADDWTLEHIARDVGVNATTLQRQFRLFKGMTVFEYQRARRLQLAREALEREGASVNEAAWRAGYNSPANFATAFKRQFGISPRQVRARL</sequence>
<proteinExistence type="predicted"/>
<reference evidence="5 6" key="1">
    <citation type="submission" date="2013-07" db="EMBL/GenBank/DDBJ databases">
        <authorList>
            <person name="Schaap P.J."/>
            <person name="Mehboob F."/>
            <person name="Oosterkamp M.J."/>
            <person name="de Vos W.M."/>
            <person name="Stams A.J.M."/>
            <person name="Koehorst J.J."/>
        </authorList>
    </citation>
    <scope>NUCLEOTIDE SEQUENCE [LARGE SCALE GENOMIC DNA]</scope>
    <source>
        <strain evidence="5 6">AW-1</strain>
    </source>
</reference>
<accession>V4QC38</accession>
<dbReference type="AlphaFoldDB" id="V4QC38"/>
<dbReference type="PANTHER" id="PTHR47893">
    <property type="entry name" value="REGULATORY PROTEIN PCHR"/>
    <property type="match status" value="1"/>
</dbReference>
<dbReference type="PANTHER" id="PTHR47893:SF1">
    <property type="entry name" value="REGULATORY PROTEIN PCHR"/>
    <property type="match status" value="1"/>
</dbReference>
<dbReference type="PROSITE" id="PS01124">
    <property type="entry name" value="HTH_ARAC_FAMILY_2"/>
    <property type="match status" value="1"/>
</dbReference>
<evidence type="ECO:0000313" key="6">
    <source>
        <dbReference type="Proteomes" id="UP000017822"/>
    </source>
</evidence>
<gene>
    <name evidence="5" type="ORF">F753_05695</name>
</gene>
<dbReference type="PROSITE" id="PS00041">
    <property type="entry name" value="HTH_ARAC_FAMILY_1"/>
    <property type="match status" value="1"/>
</dbReference>
<dbReference type="InterPro" id="IPR018060">
    <property type="entry name" value="HTH_AraC"/>
</dbReference>
<dbReference type="InterPro" id="IPR053142">
    <property type="entry name" value="PchR_regulatory_protein"/>
</dbReference>
<dbReference type="SMART" id="SM00342">
    <property type="entry name" value="HTH_ARAC"/>
    <property type="match status" value="1"/>
</dbReference>
<organism evidence="5 6">
    <name type="scientific">Stutzerimonas chloritidismutans AW-1</name>
    <dbReference type="NCBI Taxonomy" id="1263865"/>
    <lineage>
        <taxon>Bacteria</taxon>
        <taxon>Pseudomonadati</taxon>
        <taxon>Pseudomonadota</taxon>
        <taxon>Gammaproteobacteria</taxon>
        <taxon>Pseudomonadales</taxon>
        <taxon>Pseudomonadaceae</taxon>
        <taxon>Stutzerimonas</taxon>
    </lineage>
</organism>
<evidence type="ECO:0000256" key="1">
    <source>
        <dbReference type="ARBA" id="ARBA00023015"/>
    </source>
</evidence>
<dbReference type="PRINTS" id="PR00032">
    <property type="entry name" value="HTHARAC"/>
</dbReference>
<dbReference type="Gene3D" id="1.10.10.60">
    <property type="entry name" value="Homeodomain-like"/>
    <property type="match status" value="2"/>
</dbReference>
<protein>
    <submittedName>
        <fullName evidence="5">AraC family transcriptional regulator</fullName>
    </submittedName>
</protein>
<dbReference type="PATRIC" id="fig|1263865.4.peg.1105"/>
<keyword evidence="1" id="KW-0805">Transcription regulation</keyword>
<dbReference type="EMBL" id="AOFQ01000017">
    <property type="protein sequence ID" value="ESR00265.1"/>
    <property type="molecule type" value="Genomic_DNA"/>
</dbReference>
<evidence type="ECO:0000313" key="5">
    <source>
        <dbReference type="EMBL" id="ESR00265.1"/>
    </source>
</evidence>
<dbReference type="Pfam" id="PF12833">
    <property type="entry name" value="HTH_18"/>
    <property type="match status" value="1"/>
</dbReference>